<keyword evidence="2" id="KW-1185">Reference proteome</keyword>
<dbReference type="RefSeq" id="WP_379681473.1">
    <property type="nucleotide sequence ID" value="NZ_JBHLWP010000020.1"/>
</dbReference>
<comment type="caution">
    <text evidence="1">The sequence shown here is derived from an EMBL/GenBank/DDBJ whole genome shotgun (WGS) entry which is preliminary data.</text>
</comment>
<dbReference type="EMBL" id="JBHLWP010000020">
    <property type="protein sequence ID" value="MFC0254205.1"/>
    <property type="molecule type" value="Genomic_DNA"/>
</dbReference>
<proteinExistence type="predicted"/>
<protein>
    <submittedName>
        <fullName evidence="1">Uncharacterized protein</fullName>
    </submittedName>
</protein>
<gene>
    <name evidence="1" type="ORF">ACFFJK_20125</name>
</gene>
<sequence length="200" mass="23119">MTLAFENFMKQFEMTGSEKADGYSRDAFVGLDSQEKEIVFKLLVTELPWSAEWLFFLDPERALTVVKQKEEQLRGNSYAHVYKLQEQLVKHSGELLYQKHMIEDYANYADGLKPLVVDAIGRTPANEVTREFFKQVILVEVNASAVARASRNLLSSLKVPRQTESEEQNYQNLMDRLRSDSDQVKRRAIAELERFAFSKT</sequence>
<reference evidence="1 2" key="1">
    <citation type="submission" date="2024-09" db="EMBL/GenBank/DDBJ databases">
        <authorList>
            <person name="Sun Q."/>
            <person name="Mori K."/>
        </authorList>
    </citation>
    <scope>NUCLEOTIDE SEQUENCE [LARGE SCALE GENOMIC DNA]</scope>
    <source>
        <strain evidence="1 2">CCM 7792</strain>
    </source>
</reference>
<evidence type="ECO:0000313" key="1">
    <source>
        <dbReference type="EMBL" id="MFC0254205.1"/>
    </source>
</evidence>
<accession>A0ABV6FKY4</accession>
<evidence type="ECO:0000313" key="2">
    <source>
        <dbReference type="Proteomes" id="UP001589773"/>
    </source>
</evidence>
<dbReference type="Proteomes" id="UP001589773">
    <property type="component" value="Unassembled WGS sequence"/>
</dbReference>
<name>A0ABV6FKY4_9BURK</name>
<organism evidence="1 2">
    <name type="scientific">Massilia consociata</name>
    <dbReference type="NCBI Taxonomy" id="760117"/>
    <lineage>
        <taxon>Bacteria</taxon>
        <taxon>Pseudomonadati</taxon>
        <taxon>Pseudomonadota</taxon>
        <taxon>Betaproteobacteria</taxon>
        <taxon>Burkholderiales</taxon>
        <taxon>Oxalobacteraceae</taxon>
        <taxon>Telluria group</taxon>
        <taxon>Massilia</taxon>
    </lineage>
</organism>